<dbReference type="FunFam" id="3.40.50.300:FF:000901">
    <property type="entry name" value="Chromosome partition protein Smc"/>
    <property type="match status" value="1"/>
</dbReference>
<dbReference type="GO" id="GO:0005737">
    <property type="term" value="C:cytoplasm"/>
    <property type="evidence" value="ECO:0007669"/>
    <property type="project" value="UniProtKB-SubCell"/>
</dbReference>
<reference evidence="9 10" key="1">
    <citation type="submission" date="2017-02" db="EMBL/GenBank/DDBJ databases">
        <authorList>
            <person name="Peterson S.W."/>
        </authorList>
    </citation>
    <scope>NUCLEOTIDE SEQUENCE [LARGE SCALE GENOMIC DNA]</scope>
    <source>
        <strain evidence="9 10">M1</strain>
    </source>
</reference>
<evidence type="ECO:0000256" key="5">
    <source>
        <dbReference type="ARBA" id="ARBA00023054"/>
    </source>
</evidence>
<dbReference type="InterPro" id="IPR003395">
    <property type="entry name" value="RecF/RecN/SMC_N"/>
</dbReference>
<dbReference type="Pfam" id="PF06470">
    <property type="entry name" value="SMC_hinge"/>
    <property type="match status" value="1"/>
</dbReference>
<dbReference type="FunFam" id="3.40.50.300:FF:000984">
    <property type="entry name" value="Chromosome partition protein Smc"/>
    <property type="match status" value="1"/>
</dbReference>
<feature type="coiled-coil region" evidence="7">
    <location>
        <begin position="405"/>
        <end position="502"/>
    </location>
</feature>
<evidence type="ECO:0000259" key="8">
    <source>
        <dbReference type="SMART" id="SM00968"/>
    </source>
</evidence>
<dbReference type="SMART" id="SM00968">
    <property type="entry name" value="SMC_hinge"/>
    <property type="match status" value="1"/>
</dbReference>
<evidence type="ECO:0000313" key="10">
    <source>
        <dbReference type="Proteomes" id="UP000190285"/>
    </source>
</evidence>
<feature type="coiled-coil region" evidence="7">
    <location>
        <begin position="688"/>
        <end position="862"/>
    </location>
</feature>
<dbReference type="Gene3D" id="1.10.287.1490">
    <property type="match status" value="1"/>
</dbReference>
<gene>
    <name evidence="7" type="primary">smc</name>
    <name evidence="9" type="ORF">SAMN02194393_04640</name>
</gene>
<dbReference type="GO" id="GO:0030261">
    <property type="term" value="P:chromosome condensation"/>
    <property type="evidence" value="ECO:0007669"/>
    <property type="project" value="InterPro"/>
</dbReference>
<keyword evidence="2 7" id="KW-0963">Cytoplasm</keyword>
<keyword evidence="10" id="KW-1185">Reference proteome</keyword>
<evidence type="ECO:0000313" key="9">
    <source>
        <dbReference type="EMBL" id="SKC87110.1"/>
    </source>
</evidence>
<dbReference type="SUPFAM" id="SSF52540">
    <property type="entry name" value="P-loop containing nucleoside triphosphate hydrolases"/>
    <property type="match status" value="1"/>
</dbReference>
<dbReference type="InterPro" id="IPR027417">
    <property type="entry name" value="P-loop_NTPase"/>
</dbReference>
<evidence type="ECO:0000256" key="1">
    <source>
        <dbReference type="ARBA" id="ARBA00004496"/>
    </source>
</evidence>
<proteinExistence type="inferred from homology"/>
<comment type="similarity">
    <text evidence="7">Belongs to the SMC family.</text>
</comment>
<evidence type="ECO:0000256" key="3">
    <source>
        <dbReference type="ARBA" id="ARBA00022741"/>
    </source>
</evidence>
<dbReference type="AlphaFoldDB" id="A0A1T5MFU8"/>
<protein>
    <recommendedName>
        <fullName evidence="7">Chromosome partition protein Smc</fullName>
    </recommendedName>
</protein>
<keyword evidence="3 7" id="KW-0547">Nucleotide-binding</keyword>
<dbReference type="GO" id="GO:0007059">
    <property type="term" value="P:chromosome segregation"/>
    <property type="evidence" value="ECO:0007669"/>
    <property type="project" value="UniProtKB-UniRule"/>
</dbReference>
<dbReference type="GO" id="GO:0005694">
    <property type="term" value="C:chromosome"/>
    <property type="evidence" value="ECO:0007669"/>
    <property type="project" value="InterPro"/>
</dbReference>
<dbReference type="STRING" id="36842.SAMN02194393_04640"/>
<dbReference type="NCBIfam" id="TIGR02168">
    <property type="entry name" value="SMC_prok_B"/>
    <property type="match status" value="1"/>
</dbReference>
<evidence type="ECO:0000256" key="7">
    <source>
        <dbReference type="HAMAP-Rule" id="MF_01894"/>
    </source>
</evidence>
<dbReference type="SUPFAM" id="SSF57997">
    <property type="entry name" value="Tropomyosin"/>
    <property type="match status" value="1"/>
</dbReference>
<comment type="domain">
    <text evidence="7">Contains large globular domains required for ATP hydrolysis at each terminus and a third globular domain forming a flexible hinge near the middle of the molecule. These domains are separated by coiled-coil structures.</text>
</comment>
<dbReference type="GO" id="GO:0007062">
    <property type="term" value="P:sister chromatid cohesion"/>
    <property type="evidence" value="ECO:0007669"/>
    <property type="project" value="InterPro"/>
</dbReference>
<dbReference type="Gene3D" id="3.40.50.300">
    <property type="entry name" value="P-loop containing nucleotide triphosphate hydrolases"/>
    <property type="match status" value="2"/>
</dbReference>
<keyword evidence="5 7" id="KW-0175">Coiled coil</keyword>
<dbReference type="SUPFAM" id="SSF75553">
    <property type="entry name" value="Smc hinge domain"/>
    <property type="match status" value="1"/>
</dbReference>
<name>A0A1T5MFU8_9FIRM</name>
<dbReference type="CDD" id="cd03278">
    <property type="entry name" value="ABC_SMC_barmotin"/>
    <property type="match status" value="2"/>
</dbReference>
<comment type="subunit">
    <text evidence="7">Homodimer.</text>
</comment>
<evidence type="ECO:0000256" key="4">
    <source>
        <dbReference type="ARBA" id="ARBA00022840"/>
    </source>
</evidence>
<dbReference type="InterPro" id="IPR036277">
    <property type="entry name" value="SMC_hinge_sf"/>
</dbReference>
<dbReference type="Proteomes" id="UP000190285">
    <property type="component" value="Unassembled WGS sequence"/>
</dbReference>
<dbReference type="HAMAP" id="MF_01894">
    <property type="entry name" value="Smc_prok"/>
    <property type="match status" value="1"/>
</dbReference>
<comment type="function">
    <text evidence="7">Required for chromosome condensation and partitioning.</text>
</comment>
<evidence type="ECO:0000256" key="2">
    <source>
        <dbReference type="ARBA" id="ARBA00022490"/>
    </source>
</evidence>
<dbReference type="InterPro" id="IPR024704">
    <property type="entry name" value="SMC"/>
</dbReference>
<dbReference type="Gene3D" id="3.30.70.1620">
    <property type="match status" value="1"/>
</dbReference>
<dbReference type="GO" id="GO:0005524">
    <property type="term" value="F:ATP binding"/>
    <property type="evidence" value="ECO:0007669"/>
    <property type="project" value="UniProtKB-UniRule"/>
</dbReference>
<sequence length="1192" mass="137150">MFALYLKKLEVYGFKSFADKISIDFRNGITGIVGPNGSGKSNVIDAVRWVLGEQSPKTLRGSKMEDIIFNGTSHRKPLGMAEVSLTFNNSEKLLPIDYSEVTITRRLYRSGESEYLINKIPCRLKDIRELLMDTGIGIDGYSLIGQGQIDGILSNKPEERRQIFEEAAGIVKFKSRKLEAEKKLDNTNQNLIRIEDILAELEARIEPLKKQSEKASKYLELSKELKELELNLFLKEIDDVKLKLKAEEEQLNIVKTQHLDYLKKKENKSEEQCKCQKQIEELQDNIQDMKENYFEITNLIKKLEGEKILYQEKIQNIGNNVSRIKTEIENISDQDKDINLKLTSLLAEGENLNICISRNEELIINENKRYNETLETIRENQDKSEDFKGRVIEVLNSISSAKSEINSVNTMKENIVNRIEKIQNEKQNLSNDEKENFKNLNNIKNDIGKIKDLLNEKTLYKEKLINKDREYRKNYQDLLNLYEKEKNNLRDIESQRKLLDAMEKSYEGFSTSVRKTLKLCKNNDTFGKGVHGVVAQLMSIPKEYEIAMEVALGYSMQNIVCNNEDDAKRIIKHLKQNNLGRVTFLPLSNVYSGQRHENFGTKLESIKGFIGVASNLISTSNEYDDLFNYLLGRIIIVDNIDSAVRISKMARKFKIVTLDGDIINPGGTITGGSYKSKIANVFSRKRKLKELKVEISNLTKSTEKYEKDLQELKNNIEDINKELQENSTCIENIKLELLKKENILSNIKNQGQSLNLSMGSLDKEIQELESELSDMDDSIAKKHKNIVSLQAENKELEDNIKAITKVISEKQNDMNFLKERITSIKVKLASLNEKNENNKSEIARIENTIEAWKSNRLNKETELCKLQKEKEELMGKLDNIMVSINDNNVLCKQIDYNIKKFTEEKNIWNERNEKLIETIKNIDDNLNDLKESLHKIEVKKARLELQHDNFIKKIWEKYELSYIDALNHKSDIGDFNVASRRINSLNKEMKGLGEVNLSSIKEYQEVNGRYTFLNSQKEDLIKAQKSLKQVILELENTMKQQFIESFKEINGNFNIIFNELFNGGKAKLILDESDDVLEGNIDIIAQPPGKKLQNLSLLSGGERALTAIALLFSILRTKPTPFCILDEIEAALDDVNIFRFADFLKEFTKNSQFIIITHRKGTMEIIDYLYGITMQEYGVSKVVSVKLSEVAS</sequence>
<organism evidence="9 10">
    <name type="scientific">Maledivibacter halophilus</name>
    <dbReference type="NCBI Taxonomy" id="36842"/>
    <lineage>
        <taxon>Bacteria</taxon>
        <taxon>Bacillati</taxon>
        <taxon>Bacillota</taxon>
        <taxon>Clostridia</taxon>
        <taxon>Peptostreptococcales</taxon>
        <taxon>Caminicellaceae</taxon>
        <taxon>Maledivibacter</taxon>
    </lineage>
</organism>
<dbReference type="GO" id="GO:0006260">
    <property type="term" value="P:DNA replication"/>
    <property type="evidence" value="ECO:0007669"/>
    <property type="project" value="UniProtKB-UniRule"/>
</dbReference>
<dbReference type="EMBL" id="FUZT01000015">
    <property type="protein sequence ID" value="SKC87110.1"/>
    <property type="molecule type" value="Genomic_DNA"/>
</dbReference>
<dbReference type="Pfam" id="PF02463">
    <property type="entry name" value="SMC_N"/>
    <property type="match status" value="1"/>
</dbReference>
<feature type="coiled-coil region" evidence="7">
    <location>
        <begin position="898"/>
        <end position="946"/>
    </location>
</feature>
<keyword evidence="4 7" id="KW-0067">ATP-binding</keyword>
<dbReference type="InterPro" id="IPR010935">
    <property type="entry name" value="SMC_hinge"/>
</dbReference>
<accession>A0A1T5MFU8</accession>
<comment type="subcellular location">
    <subcellularLocation>
        <location evidence="1 7">Cytoplasm</location>
    </subcellularLocation>
</comment>
<dbReference type="Gene3D" id="1.20.1060.20">
    <property type="match status" value="1"/>
</dbReference>
<dbReference type="GO" id="GO:0016887">
    <property type="term" value="F:ATP hydrolysis activity"/>
    <property type="evidence" value="ECO:0007669"/>
    <property type="project" value="InterPro"/>
</dbReference>
<feature type="domain" description="SMC hinge" evidence="8">
    <location>
        <begin position="528"/>
        <end position="647"/>
    </location>
</feature>
<evidence type="ECO:0000256" key="6">
    <source>
        <dbReference type="ARBA" id="ARBA00023125"/>
    </source>
</evidence>
<dbReference type="PIRSF" id="PIRSF005719">
    <property type="entry name" value="SMC"/>
    <property type="match status" value="1"/>
</dbReference>
<feature type="coiled-coil region" evidence="7">
    <location>
        <begin position="170"/>
        <end position="334"/>
    </location>
</feature>
<feature type="binding site" evidence="7">
    <location>
        <begin position="35"/>
        <end position="42"/>
    </location>
    <ligand>
        <name>ATP</name>
        <dbReference type="ChEBI" id="CHEBI:30616"/>
    </ligand>
</feature>
<dbReference type="InterPro" id="IPR011890">
    <property type="entry name" value="SMC_prok"/>
</dbReference>
<dbReference type="GO" id="GO:0003677">
    <property type="term" value="F:DNA binding"/>
    <property type="evidence" value="ECO:0007669"/>
    <property type="project" value="UniProtKB-UniRule"/>
</dbReference>
<keyword evidence="6 7" id="KW-0238">DNA-binding</keyword>
<dbReference type="PANTHER" id="PTHR43977">
    <property type="entry name" value="STRUCTURAL MAINTENANCE OF CHROMOSOMES PROTEIN 3"/>
    <property type="match status" value="1"/>
</dbReference>